<feature type="compositionally biased region" description="Polar residues" evidence="2">
    <location>
        <begin position="458"/>
        <end position="475"/>
    </location>
</feature>
<evidence type="ECO:0000313" key="3">
    <source>
        <dbReference type="EMBL" id="KAG0664259.1"/>
    </source>
</evidence>
<evidence type="ECO:0000256" key="1">
    <source>
        <dbReference type="ARBA" id="ARBA00061469"/>
    </source>
</evidence>
<evidence type="ECO:0000256" key="2">
    <source>
        <dbReference type="SAM" id="MobiDB-lite"/>
    </source>
</evidence>
<dbReference type="PANTHER" id="PTHR14534:SF3">
    <property type="entry name" value="GID COMPLEX SUBUNIT 4 HOMOLOG"/>
    <property type="match status" value="1"/>
</dbReference>
<dbReference type="GO" id="GO:0006623">
    <property type="term" value="P:protein targeting to vacuole"/>
    <property type="evidence" value="ECO:0007669"/>
    <property type="project" value="TreeGrafter"/>
</dbReference>
<reference evidence="3 4" key="1">
    <citation type="submission" date="2020-11" db="EMBL/GenBank/DDBJ databases">
        <title>Kefir isolates.</title>
        <authorList>
            <person name="Marcisauskas S."/>
            <person name="Kim Y."/>
            <person name="Blasche S."/>
        </authorList>
    </citation>
    <scope>NUCLEOTIDE SEQUENCE [LARGE SCALE GENOMIC DNA]</scope>
    <source>
        <strain evidence="3 4">KR</strain>
    </source>
</reference>
<accession>A0A9P7B7I6</accession>
<feature type="compositionally biased region" description="Basic and acidic residues" evidence="2">
    <location>
        <begin position="540"/>
        <end position="554"/>
    </location>
</feature>
<feature type="region of interest" description="Disordered" evidence="2">
    <location>
        <begin position="408"/>
        <end position="515"/>
    </location>
</feature>
<dbReference type="GO" id="GO:0007039">
    <property type="term" value="P:protein catabolic process in the vacuole"/>
    <property type="evidence" value="ECO:0007669"/>
    <property type="project" value="TreeGrafter"/>
</dbReference>
<proteinExistence type="inferred from homology"/>
<dbReference type="PANTHER" id="PTHR14534">
    <property type="entry name" value="VACUOLAR IMPORT AND DEGRADATION PROTEIN 24"/>
    <property type="match status" value="1"/>
</dbReference>
<evidence type="ECO:0000313" key="4">
    <source>
        <dbReference type="Proteomes" id="UP000777482"/>
    </source>
</evidence>
<feature type="compositionally biased region" description="Low complexity" evidence="2">
    <location>
        <begin position="481"/>
        <end position="496"/>
    </location>
</feature>
<comment type="caution">
    <text evidence="3">The sequence shown here is derived from an EMBL/GenBank/DDBJ whole genome shotgun (WGS) entry which is preliminary data.</text>
</comment>
<feature type="compositionally biased region" description="Acidic residues" evidence="2">
    <location>
        <begin position="152"/>
        <end position="184"/>
    </location>
</feature>
<feature type="compositionally biased region" description="Basic and acidic residues" evidence="2">
    <location>
        <begin position="55"/>
        <end position="68"/>
    </location>
</feature>
<feature type="region of interest" description="Disordered" evidence="2">
    <location>
        <begin position="137"/>
        <end position="202"/>
    </location>
</feature>
<dbReference type="AlphaFoldDB" id="A0A9P7B7I6"/>
<dbReference type="GO" id="GO:0005773">
    <property type="term" value="C:vacuole"/>
    <property type="evidence" value="ECO:0007669"/>
    <property type="project" value="GOC"/>
</dbReference>
<sequence>MPPRPARSPTAGAGDASTLTEPEHPRGPPPAATLITADMDTTPQETFLRLLESAQARDSDANMDHDDAAPGDDDGGGGGGETLAALMLAERHAARQRQQARADAVRRELEWDAADTHQRRHSLLSAVIGAGRPWTGAANGDGWLGADMNSSDIDDDLAAMLEEEDSEDDDDDDEDDDEDQDDRDFDGLMHGSGPFDTGAFPRSNAEQHNALAALLEIGGFAAAAAGARHQEDDDIDFDFGTAEGDNDDEDLPMRHLEEAGETEEERLYGFRLPVGAGAIAAQSRRVRANRLPSPRNETDIQRDLDALLQGRLLGTEPLNFSPCAGRSSYAPAATASTNDPSSALSYTSFFRPGASFVGEQRFPSAHECSSHDILAAALSSDGFTAADDPLQVDLRRWREAHGMLSLSSATASGSAGPSAARVPPWHSFDDRGRLLRSSGPSHDVGGQQHRTDGHGGRSETSPLLGSARNRASSHNRYAPYSAATPSGLSSSSAAQPQPQPQPGAPPALGAPIGTGTLESLSERAGVPGAFSIPVSNDVQRTARSDRQRRVEATARRVSSATEPRGTELVEDQRERWGVKVSIDTYDPVQRQLSGFMAAHGITVASRTDVPISAHAPTTKSDITTFFTGQILHPILDGIFTIPAPSRINLAAGGWPCKSRLTRSHEADGWVQVGPFKGMKSAELLEKGKDRQWIQEVSKGWILCRWKEKEFINVAAKDAPLSISGHYQVALDRRTGFLEGLYIDPFAAPQQRLVLSPAIDESGAIGFGAYDYR</sequence>
<feature type="region of interest" description="Disordered" evidence="2">
    <location>
        <begin position="50"/>
        <end position="83"/>
    </location>
</feature>
<feature type="compositionally biased region" description="Low complexity" evidence="2">
    <location>
        <begin position="408"/>
        <end position="420"/>
    </location>
</feature>
<organism evidence="3 4">
    <name type="scientific">Rhodotorula mucilaginosa</name>
    <name type="common">Yeast</name>
    <name type="synonym">Rhodotorula rubra</name>
    <dbReference type="NCBI Taxonomy" id="5537"/>
    <lineage>
        <taxon>Eukaryota</taxon>
        <taxon>Fungi</taxon>
        <taxon>Dikarya</taxon>
        <taxon>Basidiomycota</taxon>
        <taxon>Pucciniomycotina</taxon>
        <taxon>Microbotryomycetes</taxon>
        <taxon>Sporidiobolales</taxon>
        <taxon>Sporidiobolaceae</taxon>
        <taxon>Rhodotorula</taxon>
    </lineage>
</organism>
<feature type="region of interest" description="Disordered" evidence="2">
    <location>
        <begin position="537"/>
        <end position="568"/>
    </location>
</feature>
<gene>
    <name evidence="3" type="ORF">C6P46_001723</name>
</gene>
<protein>
    <submittedName>
        <fullName evidence="3">Uncharacterized protein</fullName>
    </submittedName>
</protein>
<keyword evidence="4" id="KW-1185">Reference proteome</keyword>
<dbReference type="GO" id="GO:0043161">
    <property type="term" value="P:proteasome-mediated ubiquitin-dependent protein catabolic process"/>
    <property type="evidence" value="ECO:0007669"/>
    <property type="project" value="TreeGrafter"/>
</dbReference>
<dbReference type="Proteomes" id="UP000777482">
    <property type="component" value="Unassembled WGS sequence"/>
</dbReference>
<feature type="region of interest" description="Disordered" evidence="2">
    <location>
        <begin position="1"/>
        <end position="36"/>
    </location>
</feature>
<name>A0A9P7B7I6_RHOMI</name>
<dbReference type="OrthoDB" id="62at2759"/>
<dbReference type="GO" id="GO:0045721">
    <property type="term" value="P:negative regulation of gluconeogenesis"/>
    <property type="evidence" value="ECO:0007669"/>
    <property type="project" value="TreeGrafter"/>
</dbReference>
<dbReference type="GO" id="GO:0034657">
    <property type="term" value="C:GID complex"/>
    <property type="evidence" value="ECO:0007669"/>
    <property type="project" value="TreeGrafter"/>
</dbReference>
<dbReference type="Pfam" id="PF09783">
    <property type="entry name" value="Vac_ImportDeg"/>
    <property type="match status" value="1"/>
</dbReference>
<comment type="similarity">
    <text evidence="1">Belongs to the GID4/VID24 family.</text>
</comment>
<dbReference type="EMBL" id="PUHQ01000015">
    <property type="protein sequence ID" value="KAG0664259.1"/>
    <property type="molecule type" value="Genomic_DNA"/>
</dbReference>
<dbReference type="InterPro" id="IPR018618">
    <property type="entry name" value="GID4/10-like"/>
</dbReference>